<dbReference type="EMBL" id="SIRL01000010">
    <property type="protein sequence ID" value="TBN48490.1"/>
    <property type="molecule type" value="Genomic_DNA"/>
</dbReference>
<evidence type="ECO:0000313" key="1">
    <source>
        <dbReference type="EMBL" id="TBN48490.1"/>
    </source>
</evidence>
<dbReference type="RefSeq" id="WP_131023362.1">
    <property type="nucleotide sequence ID" value="NZ_FZNM01000010.1"/>
</dbReference>
<dbReference type="Proteomes" id="UP000292859">
    <property type="component" value="Unassembled WGS sequence"/>
</dbReference>
<evidence type="ECO:0000313" key="2">
    <source>
        <dbReference type="Proteomes" id="UP000292859"/>
    </source>
</evidence>
<organism evidence="1 2">
    <name type="scientific">Paracoccus sediminis</name>
    <dbReference type="NCBI Taxonomy" id="1214787"/>
    <lineage>
        <taxon>Bacteria</taxon>
        <taxon>Pseudomonadati</taxon>
        <taxon>Pseudomonadota</taxon>
        <taxon>Alphaproteobacteria</taxon>
        <taxon>Rhodobacterales</taxon>
        <taxon>Paracoccaceae</taxon>
        <taxon>Paracoccus</taxon>
    </lineage>
</organism>
<keyword evidence="2" id="KW-1185">Reference proteome</keyword>
<reference evidence="1 2" key="1">
    <citation type="submission" date="2019-02" db="EMBL/GenBank/DDBJ databases">
        <authorList>
            <person name="Zhang G."/>
        </authorList>
    </citation>
    <scope>NUCLEOTIDE SEQUENCE [LARGE SCALE GENOMIC DNA]</scope>
    <source>
        <strain evidence="1 2">CMB17</strain>
    </source>
</reference>
<proteinExistence type="predicted"/>
<protein>
    <submittedName>
        <fullName evidence="1">Uncharacterized protein</fullName>
    </submittedName>
</protein>
<accession>A0ABY1YG77</accession>
<gene>
    <name evidence="1" type="ORF">EYF88_13365</name>
</gene>
<sequence length="99" mass="10787">MVGIIKFEADKLFDLILSSFQEVETPVAIRELASLYGILAAQQEALLAIYELMMKARPDLSSSEEAADVEKAMSRAAEIYGNALMALARSYIPSEGGDE</sequence>
<comment type="caution">
    <text evidence="1">The sequence shown here is derived from an EMBL/GenBank/DDBJ whole genome shotgun (WGS) entry which is preliminary data.</text>
</comment>
<name>A0ABY1YG77_9RHOB</name>